<evidence type="ECO:0000256" key="3">
    <source>
        <dbReference type="ARBA" id="ARBA00022729"/>
    </source>
</evidence>
<keyword evidence="4 8" id="KW-1133">Transmembrane helix</keyword>
<comment type="subcellular location">
    <subcellularLocation>
        <location evidence="1">Membrane</location>
        <topology evidence="1">Multi-pass membrane protein</topology>
    </subcellularLocation>
</comment>
<evidence type="ECO:0000256" key="1">
    <source>
        <dbReference type="ARBA" id="ARBA00004141"/>
    </source>
</evidence>
<dbReference type="InterPro" id="IPR007829">
    <property type="entry name" value="TM2"/>
</dbReference>
<feature type="domain" description="TM2" evidence="9">
    <location>
        <begin position="101"/>
        <end position="149"/>
    </location>
</feature>
<keyword evidence="6" id="KW-0325">Glycoprotein</keyword>
<dbReference type="InterPro" id="IPR025640">
    <property type="entry name" value="GYF_2"/>
</dbReference>
<accession>A0A840EWR1</accession>
<evidence type="ECO:0008006" key="13">
    <source>
        <dbReference type="Google" id="ProtNLM"/>
    </source>
</evidence>
<keyword evidence="5 8" id="KW-0472">Membrane</keyword>
<keyword evidence="2 8" id="KW-0812">Transmembrane</keyword>
<keyword evidence="12" id="KW-1185">Reference proteome</keyword>
<dbReference type="RefSeq" id="WP_246371757.1">
    <property type="nucleotide sequence ID" value="NZ_BAABHL010000040.1"/>
</dbReference>
<feature type="domain" description="GYF" evidence="10">
    <location>
        <begin position="55"/>
        <end position="96"/>
    </location>
</feature>
<dbReference type="PANTHER" id="PTHR21016">
    <property type="entry name" value="BETA-AMYLOID BINDING PROTEIN-RELATED"/>
    <property type="match status" value="1"/>
</dbReference>
<proteinExistence type="predicted"/>
<dbReference type="AlphaFoldDB" id="A0A840EWR1"/>
<evidence type="ECO:0000256" key="8">
    <source>
        <dbReference type="SAM" id="Phobius"/>
    </source>
</evidence>
<evidence type="ECO:0000256" key="7">
    <source>
        <dbReference type="SAM" id="MobiDB-lite"/>
    </source>
</evidence>
<gene>
    <name evidence="11" type="ORF">BKA16_002573</name>
</gene>
<organism evidence="11 12">
    <name type="scientific">Gordonia humi</name>
    <dbReference type="NCBI Taxonomy" id="686429"/>
    <lineage>
        <taxon>Bacteria</taxon>
        <taxon>Bacillati</taxon>
        <taxon>Actinomycetota</taxon>
        <taxon>Actinomycetes</taxon>
        <taxon>Mycobacteriales</taxon>
        <taxon>Gordoniaceae</taxon>
        <taxon>Gordonia</taxon>
    </lineage>
</organism>
<evidence type="ECO:0000256" key="6">
    <source>
        <dbReference type="ARBA" id="ARBA00023180"/>
    </source>
</evidence>
<evidence type="ECO:0000256" key="2">
    <source>
        <dbReference type="ARBA" id="ARBA00022692"/>
    </source>
</evidence>
<comment type="caution">
    <text evidence="11">The sequence shown here is derived from an EMBL/GenBank/DDBJ whole genome shotgun (WGS) entry which is preliminary data.</text>
</comment>
<evidence type="ECO:0000313" key="11">
    <source>
        <dbReference type="EMBL" id="MBB4136021.1"/>
    </source>
</evidence>
<keyword evidence="3" id="KW-0732">Signal</keyword>
<reference evidence="11 12" key="1">
    <citation type="submission" date="2020-08" db="EMBL/GenBank/DDBJ databases">
        <title>Sequencing the genomes of 1000 actinobacteria strains.</title>
        <authorList>
            <person name="Klenk H.-P."/>
        </authorList>
    </citation>
    <scope>NUCLEOTIDE SEQUENCE [LARGE SCALE GENOMIC DNA]</scope>
    <source>
        <strain evidence="11 12">DSM 45298</strain>
    </source>
</reference>
<evidence type="ECO:0000256" key="5">
    <source>
        <dbReference type="ARBA" id="ARBA00023136"/>
    </source>
</evidence>
<feature type="transmembrane region" description="Helical" evidence="8">
    <location>
        <begin position="130"/>
        <end position="152"/>
    </location>
</feature>
<dbReference type="EMBL" id="JACIFP010000001">
    <property type="protein sequence ID" value="MBB4136021.1"/>
    <property type="molecule type" value="Genomic_DNA"/>
</dbReference>
<dbReference type="InterPro" id="IPR050932">
    <property type="entry name" value="TM2D1-3-like"/>
</dbReference>
<evidence type="ECO:0000259" key="10">
    <source>
        <dbReference type="Pfam" id="PF14237"/>
    </source>
</evidence>
<protein>
    <recommendedName>
        <fullName evidence="13">TM2 domain-containing protein</fullName>
    </recommendedName>
</protein>
<feature type="region of interest" description="Disordered" evidence="7">
    <location>
        <begin position="1"/>
        <end position="46"/>
    </location>
</feature>
<name>A0A840EWR1_9ACTN</name>
<dbReference type="Proteomes" id="UP000551501">
    <property type="component" value="Unassembled WGS sequence"/>
</dbReference>
<sequence length="165" mass="17731">MTDPNANFQPGQQPPFPGQQPPPYPQGQQPQFAPAGMPPGPGHHAPATFFVRSFDQELGPYDLPTLAQMAANRQLRPEDGVRASNGQQYQPASSLPGVFSDKEWMTALLLSLFLGGLGIDRFYLGYSGLGVAKLLTLGGCGVWALIDLVLIAMRNVPDSDGRALR</sequence>
<evidence type="ECO:0000313" key="12">
    <source>
        <dbReference type="Proteomes" id="UP000551501"/>
    </source>
</evidence>
<dbReference type="PANTHER" id="PTHR21016:SF7">
    <property type="entry name" value="TM2 DOMAIN-CONTAINING PROTEIN 3"/>
    <property type="match status" value="1"/>
</dbReference>
<evidence type="ECO:0000256" key="4">
    <source>
        <dbReference type="ARBA" id="ARBA00022989"/>
    </source>
</evidence>
<evidence type="ECO:0000259" key="9">
    <source>
        <dbReference type="Pfam" id="PF05154"/>
    </source>
</evidence>
<dbReference type="Pfam" id="PF05154">
    <property type="entry name" value="TM2"/>
    <property type="match status" value="1"/>
</dbReference>
<dbReference type="Pfam" id="PF14237">
    <property type="entry name" value="GYF_2"/>
    <property type="match status" value="1"/>
</dbReference>
<dbReference type="GO" id="GO:0016020">
    <property type="term" value="C:membrane"/>
    <property type="evidence" value="ECO:0007669"/>
    <property type="project" value="UniProtKB-SubCell"/>
</dbReference>
<feature type="compositionally biased region" description="Pro residues" evidence="7">
    <location>
        <begin position="12"/>
        <end position="25"/>
    </location>
</feature>
<feature type="compositionally biased region" description="Low complexity" evidence="7">
    <location>
        <begin position="26"/>
        <end position="35"/>
    </location>
</feature>